<evidence type="ECO:0008006" key="5">
    <source>
        <dbReference type="Google" id="ProtNLM"/>
    </source>
</evidence>
<reference evidence="3" key="1">
    <citation type="journal article" date="2014" name="Int. J. Syst. Evol. Microbiol.">
        <title>Complete genome sequence of Corynebacterium casei LMG S-19264T (=DSM 44701T), isolated from a smear-ripened cheese.</title>
        <authorList>
            <consortium name="US DOE Joint Genome Institute (JGI-PGF)"/>
            <person name="Walter F."/>
            <person name="Albersmeier A."/>
            <person name="Kalinowski J."/>
            <person name="Ruckert C."/>
        </authorList>
    </citation>
    <scope>NUCLEOTIDE SEQUENCE</scope>
    <source>
        <strain evidence="3">CCM 7897</strain>
    </source>
</reference>
<feature type="coiled-coil region" evidence="1">
    <location>
        <begin position="63"/>
        <end position="90"/>
    </location>
</feature>
<dbReference type="Pfam" id="PF11064">
    <property type="entry name" value="DUF2865"/>
    <property type="match status" value="1"/>
</dbReference>
<dbReference type="Proteomes" id="UP000606044">
    <property type="component" value="Unassembled WGS sequence"/>
</dbReference>
<evidence type="ECO:0000313" key="3">
    <source>
        <dbReference type="EMBL" id="GGF72476.1"/>
    </source>
</evidence>
<evidence type="ECO:0000313" key="4">
    <source>
        <dbReference type="Proteomes" id="UP000606044"/>
    </source>
</evidence>
<dbReference type="InterPro" id="IPR021293">
    <property type="entry name" value="DUF2865"/>
</dbReference>
<comment type="caution">
    <text evidence="3">The sequence shown here is derived from an EMBL/GenBank/DDBJ whole genome shotgun (WGS) entry which is preliminary data.</text>
</comment>
<reference evidence="3" key="2">
    <citation type="submission" date="2020-09" db="EMBL/GenBank/DDBJ databases">
        <authorList>
            <person name="Sun Q."/>
            <person name="Sedlacek I."/>
        </authorList>
    </citation>
    <scope>NUCLEOTIDE SEQUENCE</scope>
    <source>
        <strain evidence="3">CCM 7897</strain>
    </source>
</reference>
<dbReference type="AlphaFoldDB" id="A0A917FE25"/>
<gene>
    <name evidence="3" type="ORF">GCM10007301_35390</name>
</gene>
<dbReference type="EMBL" id="BMCT01000005">
    <property type="protein sequence ID" value="GGF72476.1"/>
    <property type="molecule type" value="Genomic_DNA"/>
</dbReference>
<sequence>MAVALAPVALPAVAQAQAYIPSQPQYAQPQGQQMQQQAQGPGPSCMQLEGALAQLDRGVDPAAQQRAQQAQQMRAQLDQLTSQAKGMNCDAPRGFFIFQGPPRPPQCDQVDDQISRLRASIASLDRANGDKDGQRRQLIVALAQNNCGAQYTAAARNIVGPQGRTQQAARPRNFFEALFGGGNEPGPDESGPGADFGPMDLPKSSTYRTVCVRTCDGFYFPISYATVPAKFASDDALCHRLCPAAEAQLYTYRNPGEDIQQATSVTGKPYMSLPAALLYRKQLVNGCSCRAAGQSWGQALAGLDDQSTLEKGDILVTEEQAKAMSQPRAVGDAAKPQRNTASRSGAAPAPGQLDTSSATESAPLAPAAEQPGRRAVRVVPSTGGEAQ</sequence>
<dbReference type="RefSeq" id="WP_244644508.1">
    <property type="nucleotide sequence ID" value="NZ_BMCT01000005.1"/>
</dbReference>
<evidence type="ECO:0000256" key="2">
    <source>
        <dbReference type="SAM" id="MobiDB-lite"/>
    </source>
</evidence>
<evidence type="ECO:0000256" key="1">
    <source>
        <dbReference type="SAM" id="Coils"/>
    </source>
</evidence>
<keyword evidence="1" id="KW-0175">Coiled coil</keyword>
<protein>
    <recommendedName>
        <fullName evidence="5">DUF2865 domain-containing protein</fullName>
    </recommendedName>
</protein>
<name>A0A917FE25_9HYPH</name>
<keyword evidence="4" id="KW-1185">Reference proteome</keyword>
<proteinExistence type="predicted"/>
<organism evidence="3 4">
    <name type="scientific">Azorhizobium oxalatiphilum</name>
    <dbReference type="NCBI Taxonomy" id="980631"/>
    <lineage>
        <taxon>Bacteria</taxon>
        <taxon>Pseudomonadati</taxon>
        <taxon>Pseudomonadota</taxon>
        <taxon>Alphaproteobacteria</taxon>
        <taxon>Hyphomicrobiales</taxon>
        <taxon>Xanthobacteraceae</taxon>
        <taxon>Azorhizobium</taxon>
    </lineage>
</organism>
<accession>A0A917FE25</accession>
<feature type="region of interest" description="Disordered" evidence="2">
    <location>
        <begin position="321"/>
        <end position="387"/>
    </location>
</feature>